<evidence type="ECO:0000313" key="1">
    <source>
        <dbReference type="EMBL" id="JAT27961.1"/>
    </source>
</evidence>
<dbReference type="EMBL" id="GEBQ01012016">
    <property type="protein sequence ID" value="JAT27961.1"/>
    <property type="molecule type" value="Transcribed_RNA"/>
</dbReference>
<name>A0A1B6LWA0_9HEMI</name>
<reference evidence="1" key="1">
    <citation type="submission" date="2015-11" db="EMBL/GenBank/DDBJ databases">
        <title>De novo transcriptome assembly of four potential Pierce s Disease insect vectors from Arizona vineyards.</title>
        <authorList>
            <person name="Tassone E.E."/>
        </authorList>
    </citation>
    <scope>NUCLEOTIDE SEQUENCE</scope>
</reference>
<accession>A0A1B6LWA0</accession>
<sequence>MFKLSVCKLEFLTHRHPKPTTRLTSWTFLTVPKGTVGVNESTHSVLSINFSIFISAFSTVKLFNIANNKRFLGDEVKLRRRISPTPRYRELWDNIEPRLAENIFMYKYVRQDSRTETEPIALLRATRALDFNVDFDYIIEQMAIDEWKVSVILMTDYNTSQPLVGEGWGVTEREAKLRASYQAVDSIQKVCHVIEPNYSYFAEGGVPEFIARRSPMKTRVYEIIQNMDPGTPLSRYTIEVMLGVFLRSELEDLFFLATDFSYFERVLVIEIANQMGLWWRLFGPRRLDAAADDVVSTQDLCVYKQCSAISLAHLLHDSGGSTLKYTLVNPQGAQL</sequence>
<organism evidence="1">
    <name type="scientific">Graphocephala atropunctata</name>
    <dbReference type="NCBI Taxonomy" id="36148"/>
    <lineage>
        <taxon>Eukaryota</taxon>
        <taxon>Metazoa</taxon>
        <taxon>Ecdysozoa</taxon>
        <taxon>Arthropoda</taxon>
        <taxon>Hexapoda</taxon>
        <taxon>Insecta</taxon>
        <taxon>Pterygota</taxon>
        <taxon>Neoptera</taxon>
        <taxon>Paraneoptera</taxon>
        <taxon>Hemiptera</taxon>
        <taxon>Auchenorrhyncha</taxon>
        <taxon>Membracoidea</taxon>
        <taxon>Cicadellidae</taxon>
        <taxon>Cicadellinae</taxon>
        <taxon>Cicadellini</taxon>
        <taxon>Graphocephala</taxon>
    </lineage>
</organism>
<protein>
    <submittedName>
        <fullName evidence="1">Uncharacterized protein</fullName>
    </submittedName>
</protein>
<dbReference type="AlphaFoldDB" id="A0A1B6LWA0"/>
<proteinExistence type="predicted"/>
<gene>
    <name evidence="1" type="ORF">g.13492</name>
</gene>